<proteinExistence type="predicted"/>
<evidence type="ECO:0000256" key="1">
    <source>
        <dbReference type="SAM" id="MobiDB-lite"/>
    </source>
</evidence>
<evidence type="ECO:0000313" key="2">
    <source>
        <dbReference type="EMBL" id="KAF7921688.1"/>
    </source>
</evidence>
<dbReference type="GeneID" id="62235308"/>
<keyword evidence="3" id="KW-1185">Reference proteome</keyword>
<organism evidence="2 3">
    <name type="scientific">Botrytis deweyae</name>
    <dbReference type="NCBI Taxonomy" id="2478750"/>
    <lineage>
        <taxon>Eukaryota</taxon>
        <taxon>Fungi</taxon>
        <taxon>Dikarya</taxon>
        <taxon>Ascomycota</taxon>
        <taxon>Pezizomycotina</taxon>
        <taxon>Leotiomycetes</taxon>
        <taxon>Helotiales</taxon>
        <taxon>Sclerotiniaceae</taxon>
        <taxon>Botrytis</taxon>
    </lineage>
</organism>
<comment type="caution">
    <text evidence="2">The sequence shown here is derived from an EMBL/GenBank/DDBJ whole genome shotgun (WGS) entry which is preliminary data.</text>
</comment>
<dbReference type="Proteomes" id="UP000783213">
    <property type="component" value="Unassembled WGS sequence"/>
</dbReference>
<reference evidence="2 3" key="1">
    <citation type="journal article" date="2020" name="Genome Biol. Evol.">
        <title>Comparative genomics of Sclerotiniaceae.</title>
        <authorList>
            <person name="Valero Jimenez C.A."/>
            <person name="Steentjes M."/>
            <person name="Scholten O.E."/>
            <person name="Van Kan J.A.L."/>
        </authorList>
    </citation>
    <scope>NUCLEOTIDE SEQUENCE [LARGE SCALE GENOMIC DNA]</scope>
    <source>
        <strain evidence="2 3">B1</strain>
    </source>
</reference>
<feature type="region of interest" description="Disordered" evidence="1">
    <location>
        <begin position="57"/>
        <end position="96"/>
    </location>
</feature>
<accession>A0ABQ7IFB7</accession>
<evidence type="ECO:0000313" key="3">
    <source>
        <dbReference type="Proteomes" id="UP000783213"/>
    </source>
</evidence>
<name>A0ABQ7IFB7_9HELO</name>
<gene>
    <name evidence="2" type="ORF">EAE98_008535</name>
</gene>
<feature type="compositionally biased region" description="Acidic residues" evidence="1">
    <location>
        <begin position="74"/>
        <end position="86"/>
    </location>
</feature>
<dbReference type="EMBL" id="RCSX01000022">
    <property type="protein sequence ID" value="KAF7921688.1"/>
    <property type="molecule type" value="Genomic_DNA"/>
</dbReference>
<feature type="compositionally biased region" description="Basic residues" evidence="1">
    <location>
        <begin position="59"/>
        <end position="70"/>
    </location>
</feature>
<sequence>MPSKKTKSGVNDDLENDPMLWPALNPDRLTHFEACLLTRTNTILSVLQNVFQDREHNRITHKKKTTRKRTKDYEADEDDEEEEAEEFNGSKKTSNREAVVVSYNDMSEELRMCLSSKTHEWVQKNKGNRLCFNLGTNGSAMVQAKAWYSHLKHWNRQ</sequence>
<dbReference type="RefSeq" id="XP_038807617.1">
    <property type="nucleotide sequence ID" value="XM_038956158.1"/>
</dbReference>
<protein>
    <submittedName>
        <fullName evidence="2">Uncharacterized protein</fullName>
    </submittedName>
</protein>